<evidence type="ECO:0000256" key="1">
    <source>
        <dbReference type="ARBA" id="ARBA00004533"/>
    </source>
</evidence>
<comment type="caution">
    <text evidence="10">The sequence shown here is derived from an EMBL/GenBank/DDBJ whole genome shotgun (WGS) entry which is preliminary data.</text>
</comment>
<dbReference type="Proteomes" id="UP000252707">
    <property type="component" value="Unassembled WGS sequence"/>
</dbReference>
<keyword evidence="2" id="KW-0813">Transport</keyword>
<name>A0A369CDM5_9GAMM</name>
<evidence type="ECO:0000256" key="7">
    <source>
        <dbReference type="ARBA" id="ARBA00022989"/>
    </source>
</evidence>
<dbReference type="AlphaFoldDB" id="A0A369CDM5"/>
<dbReference type="Gene3D" id="2.30.42.10">
    <property type="match status" value="1"/>
</dbReference>
<dbReference type="InterPro" id="IPR024961">
    <property type="entry name" value="T2SS_GspC_N"/>
</dbReference>
<organism evidence="10 11">
    <name type="scientific">Thioalbus denitrificans</name>
    <dbReference type="NCBI Taxonomy" id="547122"/>
    <lineage>
        <taxon>Bacteria</taxon>
        <taxon>Pseudomonadati</taxon>
        <taxon>Pseudomonadota</taxon>
        <taxon>Gammaproteobacteria</taxon>
        <taxon>Chromatiales</taxon>
        <taxon>Ectothiorhodospiraceae</taxon>
        <taxon>Thioalbus</taxon>
    </lineage>
</organism>
<dbReference type="RefSeq" id="WP_114278516.1">
    <property type="nucleotide sequence ID" value="NZ_QPJY01000002.1"/>
</dbReference>
<keyword evidence="5" id="KW-0812">Transmembrane</keyword>
<dbReference type="GO" id="GO:0005886">
    <property type="term" value="C:plasma membrane"/>
    <property type="evidence" value="ECO:0007669"/>
    <property type="project" value="UniProtKB-SubCell"/>
</dbReference>
<keyword evidence="11" id="KW-1185">Reference proteome</keyword>
<dbReference type="OrthoDB" id="1491375at2"/>
<proteinExistence type="predicted"/>
<accession>A0A369CDM5</accession>
<evidence type="ECO:0000256" key="4">
    <source>
        <dbReference type="ARBA" id="ARBA00022519"/>
    </source>
</evidence>
<dbReference type="Pfam" id="PF11356">
    <property type="entry name" value="T2SSC"/>
    <property type="match status" value="1"/>
</dbReference>
<dbReference type="GO" id="GO:0015031">
    <property type="term" value="P:protein transport"/>
    <property type="evidence" value="ECO:0007669"/>
    <property type="project" value="UniProtKB-KW"/>
</dbReference>
<evidence type="ECO:0000256" key="2">
    <source>
        <dbReference type="ARBA" id="ARBA00022448"/>
    </source>
</evidence>
<evidence type="ECO:0000256" key="5">
    <source>
        <dbReference type="ARBA" id="ARBA00022692"/>
    </source>
</evidence>
<evidence type="ECO:0000256" key="8">
    <source>
        <dbReference type="ARBA" id="ARBA00023136"/>
    </source>
</evidence>
<keyword evidence="6" id="KW-0653">Protein transport</keyword>
<dbReference type="EMBL" id="QPJY01000002">
    <property type="protein sequence ID" value="RCX31661.1"/>
    <property type="molecule type" value="Genomic_DNA"/>
</dbReference>
<keyword evidence="4" id="KW-0997">Cell inner membrane</keyword>
<evidence type="ECO:0000313" key="11">
    <source>
        <dbReference type="Proteomes" id="UP000252707"/>
    </source>
</evidence>
<evidence type="ECO:0000313" key="10">
    <source>
        <dbReference type="EMBL" id="RCX31661.1"/>
    </source>
</evidence>
<dbReference type="InterPro" id="IPR036034">
    <property type="entry name" value="PDZ_sf"/>
</dbReference>
<keyword evidence="3" id="KW-1003">Cell membrane</keyword>
<gene>
    <name evidence="10" type="ORF">DFQ59_1024</name>
</gene>
<comment type="subcellular location">
    <subcellularLocation>
        <location evidence="1">Cell inner membrane</location>
    </subcellularLocation>
</comment>
<dbReference type="SUPFAM" id="SSF50156">
    <property type="entry name" value="PDZ domain-like"/>
    <property type="match status" value="1"/>
</dbReference>
<sequence length="290" mass="30746">MAVLPSIHGNIPGGQRLLPLVRAAASLLLLAAAADALFGLVRPWLAPGPELTEAPFQETGTINPEFTAGPGGGVGSTLASARDLFGVPPSEPVPEPVQAPETRLALELRGVWVAERPEASLAIIEADREARYFRIGETVAEGATLHRVEAARVLLRRGGRFEALSLPRESLIPATEAPGPAGDSDGGVDLVGYRERFKADPRQFARLIRLIPVQRQGRLEGYRLLPGLDRTLFTGLGLETGDLVTAVNGIRVGEAGAAERIIAELAGAPRVRVDLVRDGRAMTLDYGLEG</sequence>
<evidence type="ECO:0000256" key="6">
    <source>
        <dbReference type="ARBA" id="ARBA00022927"/>
    </source>
</evidence>
<keyword evidence="7" id="KW-1133">Transmembrane helix</keyword>
<feature type="domain" description="Type II secretion system protein GspC N-terminal" evidence="9">
    <location>
        <begin position="77"/>
        <end position="166"/>
    </location>
</feature>
<evidence type="ECO:0000256" key="3">
    <source>
        <dbReference type="ARBA" id="ARBA00022475"/>
    </source>
</evidence>
<dbReference type="Gene3D" id="2.30.30.830">
    <property type="match status" value="1"/>
</dbReference>
<keyword evidence="8" id="KW-0472">Membrane</keyword>
<reference evidence="10 11" key="1">
    <citation type="submission" date="2018-07" db="EMBL/GenBank/DDBJ databases">
        <title>Genomic Encyclopedia of Type Strains, Phase IV (KMG-IV): sequencing the most valuable type-strain genomes for metagenomic binning, comparative biology and taxonomic classification.</title>
        <authorList>
            <person name="Goeker M."/>
        </authorList>
    </citation>
    <scope>NUCLEOTIDE SEQUENCE [LARGE SCALE GENOMIC DNA]</scope>
    <source>
        <strain evidence="10 11">DSM 26407</strain>
    </source>
</reference>
<protein>
    <submittedName>
        <fullName evidence="10">Type II secretion system protein C</fullName>
    </submittedName>
</protein>
<evidence type="ECO:0000259" key="9">
    <source>
        <dbReference type="Pfam" id="PF11356"/>
    </source>
</evidence>